<dbReference type="InterPro" id="IPR029052">
    <property type="entry name" value="Metallo-depent_PP-like"/>
</dbReference>
<dbReference type="SUPFAM" id="SSF56300">
    <property type="entry name" value="Metallo-dependent phosphatases"/>
    <property type="match status" value="1"/>
</dbReference>
<feature type="chain" id="PRO_5045505905" evidence="2">
    <location>
        <begin position="22"/>
        <end position="687"/>
    </location>
</feature>
<dbReference type="PANTHER" id="PTHR33393:SF11">
    <property type="entry name" value="POLYGLUTAMINE SYNTHESIS ACCESSORY PROTEIN RV0574C-RELATED"/>
    <property type="match status" value="1"/>
</dbReference>
<dbReference type="RefSeq" id="WP_348395650.1">
    <property type="nucleotide sequence ID" value="NZ_CP136600.1"/>
</dbReference>
<comment type="similarity">
    <text evidence="1">Belongs to the CapA family.</text>
</comment>
<reference evidence="4 5" key="1">
    <citation type="submission" date="2023-09" db="EMBL/GenBank/DDBJ databases">
        <authorList>
            <person name="Qi X."/>
        </authorList>
    </citation>
    <scope>NUCLEOTIDE SEQUENCE [LARGE SCALE GENOMIC DNA]</scope>
    <source>
        <strain evidence="4 5">S1-1</strain>
    </source>
</reference>
<dbReference type="SUPFAM" id="SSF49464">
    <property type="entry name" value="Carboxypeptidase regulatory domain-like"/>
    <property type="match status" value="1"/>
</dbReference>
<evidence type="ECO:0000256" key="2">
    <source>
        <dbReference type="SAM" id="SignalP"/>
    </source>
</evidence>
<accession>A0ABZ0GN99</accession>
<dbReference type="Gene3D" id="3.60.21.10">
    <property type="match status" value="1"/>
</dbReference>
<gene>
    <name evidence="4" type="ORF">RI844_15885</name>
</gene>
<evidence type="ECO:0000256" key="1">
    <source>
        <dbReference type="ARBA" id="ARBA00005662"/>
    </source>
</evidence>
<dbReference type="InterPro" id="IPR019079">
    <property type="entry name" value="Capsule_synth_CapA"/>
</dbReference>
<proteinExistence type="inferred from homology"/>
<evidence type="ECO:0000313" key="4">
    <source>
        <dbReference type="EMBL" id="WOH36838.1"/>
    </source>
</evidence>
<dbReference type="InterPro" id="IPR008969">
    <property type="entry name" value="CarboxyPept-like_regulatory"/>
</dbReference>
<protein>
    <submittedName>
        <fullName evidence="4">CapA family protein</fullName>
    </submittedName>
</protein>
<evidence type="ECO:0000259" key="3">
    <source>
        <dbReference type="SMART" id="SM00854"/>
    </source>
</evidence>
<dbReference type="PANTHER" id="PTHR33393">
    <property type="entry name" value="POLYGLUTAMINE SYNTHESIS ACCESSORY PROTEIN RV0574C-RELATED"/>
    <property type="match status" value="1"/>
</dbReference>
<dbReference type="Proteomes" id="UP001301442">
    <property type="component" value="Chromosome"/>
</dbReference>
<evidence type="ECO:0000313" key="5">
    <source>
        <dbReference type="Proteomes" id="UP001301442"/>
    </source>
</evidence>
<dbReference type="EMBL" id="CP136600">
    <property type="protein sequence ID" value="WOH36838.1"/>
    <property type="molecule type" value="Genomic_DNA"/>
</dbReference>
<dbReference type="SMART" id="SM00854">
    <property type="entry name" value="PGA_cap"/>
    <property type="match status" value="1"/>
</dbReference>
<keyword evidence="2" id="KW-0732">Signal</keyword>
<dbReference type="Gene3D" id="2.60.40.1120">
    <property type="entry name" value="Carboxypeptidase-like, regulatory domain"/>
    <property type="match status" value="1"/>
</dbReference>
<organism evidence="4 5">
    <name type="scientific">Thalassotalea fonticola</name>
    <dbReference type="NCBI Taxonomy" id="3065649"/>
    <lineage>
        <taxon>Bacteria</taxon>
        <taxon>Pseudomonadati</taxon>
        <taxon>Pseudomonadota</taxon>
        <taxon>Gammaproteobacteria</taxon>
        <taxon>Alteromonadales</taxon>
        <taxon>Colwelliaceae</taxon>
        <taxon>Thalassotalea</taxon>
    </lineage>
</organism>
<dbReference type="Gene3D" id="2.60.120.260">
    <property type="entry name" value="Galactose-binding domain-like"/>
    <property type="match status" value="1"/>
</dbReference>
<sequence>MKKVIFTSLVFFALISQFAFAEVIIKGRLLTENQQPIVQAKVSLSGSNTNTDKQGYYQINVADADIYRLDYSKEGFYPSVQTFSHFELTNQAAPLTIADITLVEKAEGRVMFAFGGDAMMGRRYYKPYFGDEVLIHNDSRIVDSRAVIENVKPYMSLADIAAVNLETQIFANKPGDAAPKSVAFYSKPEILDALTWAGIDYVTLGNNHTYDYKKSGLETSLKHMRESKLAFSGAGINEEEALKAHVTNINGVDYGMLGYVGWEGRADPNQVAEHDKGGAAFGSLNNIIASVGKQVDAGRVPVVQYHGSQEYTNNPTGVTEKRLKAAIDHGAALAIAHHPHVTQGIELYKGKLIAYSMGNFIFDQYIPSTPYSFLLYVWMDKGEFHRAEIVPIYLKGYKPTPATGINRYTTMKRITTLSAQRNTHIGLSGGHGVISTEQTPSNNQSATISFPENTRTAPLYLLPWQKNLAQVNTPKNVSYRLGINLINGSDFESFDTFNSNERSWFFDREHTVINNYGASGNKSLGVTVNSNQTSTVGMQAFRRKFKGDIPTTVTAKVKTDNVAKISFYWQGRRYGQGFFQARKESEKQLIGSVDLQGKSAWQTIELDFESVRHNYPSKGYRSYRVIAEIELTDGRTGKVDIDDFAAIEWQSAFTELPTPFHTSVESKQASYIGISKSTSETVKITFQ</sequence>
<dbReference type="CDD" id="cd07381">
    <property type="entry name" value="MPP_CapA"/>
    <property type="match status" value="1"/>
</dbReference>
<name>A0ABZ0GN99_9GAMM</name>
<feature type="domain" description="Capsule synthesis protein CapA" evidence="3">
    <location>
        <begin position="111"/>
        <end position="364"/>
    </location>
</feature>
<keyword evidence="5" id="KW-1185">Reference proteome</keyword>
<dbReference type="Pfam" id="PF09587">
    <property type="entry name" value="PGA_cap"/>
    <property type="match status" value="1"/>
</dbReference>
<dbReference type="InterPro" id="IPR052169">
    <property type="entry name" value="CW_Biosynth-Accessory"/>
</dbReference>
<feature type="signal peptide" evidence="2">
    <location>
        <begin position="1"/>
        <end position="21"/>
    </location>
</feature>